<feature type="region of interest" description="Disordered" evidence="1">
    <location>
        <begin position="332"/>
        <end position="362"/>
    </location>
</feature>
<proteinExistence type="predicted"/>
<dbReference type="RefSeq" id="WP_334253823.1">
    <property type="nucleotide sequence ID" value="NZ_JBAJJM010000005.1"/>
</dbReference>
<feature type="compositionally biased region" description="Polar residues" evidence="1">
    <location>
        <begin position="345"/>
        <end position="354"/>
    </location>
</feature>
<accession>A0ABU7ZD10</accession>
<feature type="compositionally biased region" description="Basic and acidic residues" evidence="1">
    <location>
        <begin position="604"/>
        <end position="627"/>
    </location>
</feature>
<dbReference type="Pfam" id="PF13332">
    <property type="entry name" value="Fil_haemagg_2"/>
    <property type="match status" value="2"/>
</dbReference>
<evidence type="ECO:0000313" key="3">
    <source>
        <dbReference type="Proteomes" id="UP001432017"/>
    </source>
</evidence>
<evidence type="ECO:0000256" key="1">
    <source>
        <dbReference type="SAM" id="MobiDB-lite"/>
    </source>
</evidence>
<protein>
    <submittedName>
        <fullName evidence="2">Hemagglutinin repeat-containing protein</fullName>
    </submittedName>
</protein>
<gene>
    <name evidence="2" type="ORF">V6W77_03680</name>
</gene>
<organism evidence="2 3">
    <name type="scientific">Mannheimia indoligenes</name>
    <dbReference type="NCBI Taxonomy" id="3103145"/>
    <lineage>
        <taxon>Bacteria</taxon>
        <taxon>Pseudomonadati</taxon>
        <taxon>Pseudomonadota</taxon>
        <taxon>Gammaproteobacteria</taxon>
        <taxon>Pasteurellales</taxon>
        <taxon>Pasteurellaceae</taxon>
        <taxon>Mannheimia</taxon>
    </lineage>
</organism>
<feature type="compositionally biased region" description="Polar residues" evidence="1">
    <location>
        <begin position="628"/>
        <end position="640"/>
    </location>
</feature>
<feature type="region of interest" description="Disordered" evidence="1">
    <location>
        <begin position="594"/>
        <end position="640"/>
    </location>
</feature>
<name>A0ABU7ZD10_9PAST</name>
<dbReference type="InterPro" id="IPR025157">
    <property type="entry name" value="Hemagglutinin_rpt"/>
</dbReference>
<keyword evidence="3" id="KW-1185">Reference proteome</keyword>
<reference evidence="2" key="1">
    <citation type="submission" date="2023-12" db="EMBL/GenBank/DDBJ databases">
        <title>Mannheima indologenes sp. nov. proposed for Clade V organisms of Mannheimia.</title>
        <authorList>
            <person name="Christensen H."/>
        </authorList>
    </citation>
    <scope>NUCLEOTIDE SEQUENCE</scope>
    <source>
        <strain evidence="2">M14.4</strain>
    </source>
</reference>
<evidence type="ECO:0000313" key="2">
    <source>
        <dbReference type="EMBL" id="MEG9475375.1"/>
    </source>
</evidence>
<comment type="caution">
    <text evidence="2">The sequence shown here is derived from an EMBL/GenBank/DDBJ whole genome shotgun (WGS) entry which is preliminary data.</text>
</comment>
<dbReference type="Proteomes" id="UP001432017">
    <property type="component" value="Unassembled WGS sequence"/>
</dbReference>
<sequence length="1085" mass="117184">MVRARTLAPSEDTDNYYRLDQSAEVGNVISAKGGIRAVSGNNLTVRQSDISSESEEVLLGSRKGDVRIEAGRAEETLETGRKSTGRGLLSKTTSVHRYEHDISEAVGSNIDGRTVKVVSSSGDVVVKSSSVVGDEALTIYGKNDVSIVSDVNTHYQDELSMSKKSGLLGSGFGFTIGSKKEQVEQDRRQQSAARSQVGSLSGDTAIYAGNHYQQTGSVVTSRDGDVDILAKTATVTAARSDYESNYKRTVQQKGFTFAVSSLVTNAIQAVEKSVNSAKSVGSSKNDRINALGAVNAGVEGWRTAEQVGKLAEAISENPMQAMSQDIGLSVSYGSQKSTQREHRQGNNVEKSQVNAGGKVSIRTEGAGKDSVLTVIGSDVGGKGGTKLSSEGDVNILAIDENHLERSQNKSGGFNAGVAVQFGGAGSPTLGVTAGGNTSKGYGNGESRAWVGSRVGSQLSKTEIDSGNTANIIGSQVQGKRVEVKAKDLNIQSLQDTMSYKGKQESVQGQLTVGYGASGSVGYSNSKMNANYASVKQQAGIFAGDEGYGLDIENKVQLTGGAILSTAEKDKNQLSARTFSFTDIENHSNAKASSNGFGMGFSVGRDQKSKEDKEKNDIYREERKRNGETFEQANPNQANSSPIKFGLGENDVHSADFYALAKIGAVNLVSNTKRSESASSITSSVISDGIFNIRDVEGQENLNRITKSTVEQKNHLDKPDYQSLRKEVETDSSIKRQFFSNMAGFTDEACRTMFIAEHRMMTAEVDEMGNPIEDPKLLDDIHKEADKKGVERKEYLDEQIDKGRNIYQLREVSDQERNNLQKVTYTDPLTGKSETRYVVAFNGIFNDENAAAKFAWQNYVAKESKSGNIDSPIHKDVYFIHHPQANNSVSELLVAGYEKMFEGSFGNLLGMDNSSLQAKDIMTKYGKDNLFIGSHSRGTLTVANALSALNNKENREAKLLSDTKVKMVGPAANVTNSDNTLSQLQTGSSRNEANKAGSIRIENHKLDPVGSLPIVLGGNPSTMNDNHENRGVIQRMIDMFGDNSSMHNCYGLGQVQCIKDGYRQKGDLMMNKEQTIYDLNRNQNGK</sequence>
<dbReference type="EMBL" id="JBAJJM010000005">
    <property type="protein sequence ID" value="MEG9475375.1"/>
    <property type="molecule type" value="Genomic_DNA"/>
</dbReference>